<dbReference type="EMBL" id="CAKMAB010000014">
    <property type="protein sequence ID" value="CAH1056808.1"/>
    <property type="molecule type" value="Genomic_DNA"/>
</dbReference>
<organism evidence="1 2">
    <name type="scientific">Paenibacillus pseudetheri</name>
    <dbReference type="NCBI Taxonomy" id="2897682"/>
    <lineage>
        <taxon>Bacteria</taxon>
        <taxon>Bacillati</taxon>
        <taxon>Bacillota</taxon>
        <taxon>Bacilli</taxon>
        <taxon>Bacillales</taxon>
        <taxon>Paenibacillaceae</taxon>
        <taxon>Paenibacillus</taxon>
    </lineage>
</organism>
<evidence type="ECO:0008006" key="3">
    <source>
        <dbReference type="Google" id="ProtNLM"/>
    </source>
</evidence>
<evidence type="ECO:0000313" key="2">
    <source>
        <dbReference type="Proteomes" id="UP000838749"/>
    </source>
</evidence>
<protein>
    <recommendedName>
        <fullName evidence="3">DUF4901 domain-containing protein</fullName>
    </recommendedName>
</protein>
<comment type="caution">
    <text evidence="1">The sequence shown here is derived from an EMBL/GenBank/DDBJ whole genome shotgun (WGS) entry which is preliminary data.</text>
</comment>
<name>A0ABN8FM72_9BACL</name>
<accession>A0ABN8FM72</accession>
<gene>
    <name evidence="1" type="ORF">PAECIP111894_02963</name>
</gene>
<sequence>MGCTIMDIRIKELLDTTQQKYGLDNYYLHSHEIYHDVTMLGETNYFLSMEWFPAHMKEWKGDYNPEGTAVITIDLQSRNYKSVIFVGGKTYANGTPFQNMDFNGVIRWIEAEARVVYGKQFHLEKEQIGEYHFIEKIGSIPVTPGGRIELRFDAEGRLVFYSVYGQFPSSSLVHKENYTLTLQTIEPQARKQLQLLEYPVYETKQLLPIYGIEEIYITNDGTTTIPFEFISGTRERLNIDQVMHWEQQNTELEPFERKEISLLEVVPIEQAIASEPHPDSFPITDAEQAECIAAVEAGLSQLYPDESGEWILKTLQRERGHIQATLRMKAPSNRIFQRKILLFIDVQNYKIINYMDNKPMLDTFDEFKSEGEIAVSHDEAYDKLKGWFELTPVYVYDPGQKKYVLCGKLDCNYAVKATSRDVVELSSLELLII</sequence>
<evidence type="ECO:0000313" key="1">
    <source>
        <dbReference type="EMBL" id="CAH1056808.1"/>
    </source>
</evidence>
<dbReference type="Proteomes" id="UP000838749">
    <property type="component" value="Unassembled WGS sequence"/>
</dbReference>
<keyword evidence="2" id="KW-1185">Reference proteome</keyword>
<proteinExistence type="predicted"/>
<reference evidence="1" key="1">
    <citation type="submission" date="2021-12" db="EMBL/GenBank/DDBJ databases">
        <authorList>
            <person name="Criscuolo A."/>
        </authorList>
    </citation>
    <scope>NUCLEOTIDE SEQUENCE</scope>
    <source>
        <strain evidence="1">CIP111894</strain>
    </source>
</reference>